<organism evidence="3 4">
    <name type="scientific">Massilia eurypsychrophila</name>
    <dbReference type="NCBI Taxonomy" id="1485217"/>
    <lineage>
        <taxon>Bacteria</taxon>
        <taxon>Pseudomonadati</taxon>
        <taxon>Pseudomonadota</taxon>
        <taxon>Betaproteobacteria</taxon>
        <taxon>Burkholderiales</taxon>
        <taxon>Oxalobacteraceae</taxon>
        <taxon>Telluria group</taxon>
        <taxon>Massilia</taxon>
    </lineage>
</organism>
<sequence length="400" mass="44673">MSFKEKHLLRPCCILMLSALMLLSGCADLPAWMMVQRQSAITDYRHFRNAEVARSLEASPFLAADTAPLKLPDFRGETFDAVMERNGTVAIVVVQHGKVLMERYYQGYKRDSIVTSFSVAKSVVSALVGIAIGDGHIQSIDDPITLYLPELAASDPRFSRITIRNLLEMRSGIRFDEGYGAPWADAAKFYLTADLGTKLKGLAIERAPDEQYHYSSGDTQLLGTIVQRATGTPLPRYLQDKIWQPMGAAYDASWSVDSLANSLPKAFCCINARALDFARFGQLYLNDGSLNGRQIVPVEWVRQSTQVRERVGATPASRWNVEGQGARWSAYYAWQWRRATVPDATSELGIKPGRDFYAEGHHGQFIYVAPAEDMVIVRIGHKYGNAWWPGFLGRIARLNP</sequence>
<accession>A0A2G8T978</accession>
<keyword evidence="4" id="KW-1185">Reference proteome</keyword>
<dbReference type="PANTHER" id="PTHR43283">
    <property type="entry name" value="BETA-LACTAMASE-RELATED"/>
    <property type="match status" value="1"/>
</dbReference>
<protein>
    <submittedName>
        <fullName evidence="3">Serine hydrolase</fullName>
    </submittedName>
</protein>
<feature type="signal peptide" evidence="1">
    <location>
        <begin position="1"/>
        <end position="27"/>
    </location>
</feature>
<feature type="domain" description="Beta-lactamase-related" evidence="2">
    <location>
        <begin position="79"/>
        <end position="378"/>
    </location>
</feature>
<evidence type="ECO:0000313" key="4">
    <source>
        <dbReference type="Proteomes" id="UP000230390"/>
    </source>
</evidence>
<evidence type="ECO:0000256" key="1">
    <source>
        <dbReference type="SAM" id="SignalP"/>
    </source>
</evidence>
<reference evidence="3 4" key="1">
    <citation type="submission" date="2017-10" db="EMBL/GenBank/DDBJ databases">
        <title>Massilia psychrophilum sp. nov., a novel purple-pigmented bacterium isolated from Tianshan glacier, Xinjiang Municipality, China.</title>
        <authorList>
            <person name="Wang H."/>
        </authorList>
    </citation>
    <scope>NUCLEOTIDE SEQUENCE [LARGE SCALE GENOMIC DNA]</scope>
    <source>
        <strain evidence="3 4">JCM 30074</strain>
    </source>
</reference>
<evidence type="ECO:0000313" key="3">
    <source>
        <dbReference type="EMBL" id="PIL42248.1"/>
    </source>
</evidence>
<dbReference type="OrthoDB" id="8582986at2"/>
<gene>
    <name evidence="3" type="ORF">CR105_25275</name>
</gene>
<feature type="chain" id="PRO_5013762243" evidence="1">
    <location>
        <begin position="28"/>
        <end position="400"/>
    </location>
</feature>
<name>A0A2G8T978_9BURK</name>
<comment type="caution">
    <text evidence="3">The sequence shown here is derived from an EMBL/GenBank/DDBJ whole genome shotgun (WGS) entry which is preliminary data.</text>
</comment>
<proteinExistence type="predicted"/>
<evidence type="ECO:0000259" key="2">
    <source>
        <dbReference type="Pfam" id="PF00144"/>
    </source>
</evidence>
<dbReference type="InterPro" id="IPR050789">
    <property type="entry name" value="Diverse_Enzym_Activities"/>
</dbReference>
<dbReference type="Pfam" id="PF00144">
    <property type="entry name" value="Beta-lactamase"/>
    <property type="match status" value="1"/>
</dbReference>
<dbReference type="Proteomes" id="UP000230390">
    <property type="component" value="Unassembled WGS sequence"/>
</dbReference>
<dbReference type="SUPFAM" id="SSF56601">
    <property type="entry name" value="beta-lactamase/transpeptidase-like"/>
    <property type="match status" value="1"/>
</dbReference>
<dbReference type="InterPro" id="IPR012338">
    <property type="entry name" value="Beta-lactam/transpept-like"/>
</dbReference>
<keyword evidence="3" id="KW-0378">Hydrolase</keyword>
<dbReference type="EMBL" id="PDOC01000031">
    <property type="protein sequence ID" value="PIL42248.1"/>
    <property type="molecule type" value="Genomic_DNA"/>
</dbReference>
<dbReference type="RefSeq" id="WP_099793423.1">
    <property type="nucleotide sequence ID" value="NZ_JBHLYV010000094.1"/>
</dbReference>
<dbReference type="GO" id="GO:0016787">
    <property type="term" value="F:hydrolase activity"/>
    <property type="evidence" value="ECO:0007669"/>
    <property type="project" value="UniProtKB-KW"/>
</dbReference>
<keyword evidence="1" id="KW-0732">Signal</keyword>
<dbReference type="PANTHER" id="PTHR43283:SF14">
    <property type="entry name" value="BLL8153 PROTEIN"/>
    <property type="match status" value="1"/>
</dbReference>
<dbReference type="Gene3D" id="3.40.710.10">
    <property type="entry name" value="DD-peptidase/beta-lactamase superfamily"/>
    <property type="match status" value="1"/>
</dbReference>
<dbReference type="PROSITE" id="PS51257">
    <property type="entry name" value="PROKAR_LIPOPROTEIN"/>
    <property type="match status" value="1"/>
</dbReference>
<dbReference type="InterPro" id="IPR001466">
    <property type="entry name" value="Beta-lactam-related"/>
</dbReference>
<dbReference type="AlphaFoldDB" id="A0A2G8T978"/>